<evidence type="ECO:0000256" key="1">
    <source>
        <dbReference type="SAM" id="Coils"/>
    </source>
</evidence>
<protein>
    <recommendedName>
        <fullName evidence="5">Cell surface protein</fullName>
    </recommendedName>
</protein>
<dbReference type="Proteomes" id="UP000196329">
    <property type="component" value="Unassembled WGS sequence"/>
</dbReference>
<sequence>MNKKFLSVILFSALMVGTAGTFTSCKDYDDDIENLDKKTSDLNTQLTTLQSALDAAKSDIAAAKSAADAAKEAAATAKAEAIQAAVDKVNEMLKDAPSQEALDALKTQISAIETNLATISGTVDANAAAIAQLKIQMVAVEKYKELIDANAEEIDKINVAITAINKAMEDVATTADVKAIDDKVTAIAAQISSINDGLVTLLTKELRSLVFYPELYVGGIEATEYEAMRYTYKKTSTTTEIEFYDEHSPAVKCVITEPVANWNYVDDKKDVFAPIDTVKYHMNPSSALIDKLADLSFVSRETEYITRANDSKLKFKVENMEQKKDGFISVGYSLDKTVIYDKKYDNAEKGEASIFALSANVKKADKDTTITSDYAMAYISEVTPMAIAYKSNDLVDGRVNTAVECSTANNPDELWTSVKDAITHAPTLQVAYDESIDLKKVLATHYDWNTETKNKGTHKIWPYGAEAKFGLKYDFALIQYKTGNNVTSDSKYVQQDITSGVITPSIVNEKGETLNQQGISSVGKRPLIRVRVLDNQDRVVLVGYIKLQIIKEAGYKITDEFPKDAKFGCDGVKLDLTWAEISYQLLENTATQSKDEFDALYKFTQNNSVGTQFELTSSNEWKAITDAKKIYGEVEEVADPHGTTNTILRWTLSISDMQRIYQESDSHSKTIYVRYESKQGETANAPIYMPLKATVLKPVGAVKTKIAEYWYENGTTTRLNVAYPKDGGNTLQYVVELDQVWEVVGDANKPQFGPTAGFASYTDAIFAKQAVNSAAGGYKYFFAATNDEYELPATGTLAKPGYFLYVDNTKATDIFAKQYDASYDNTLEYALKSDQGVYTNTKLYAGKTRAAKVEIAEINQATGKITYKQNSTSEFLLNYYGHSNAQLVAQIGVVPYTPCAIAMATQNSVYPAKFLRPIDANPVEDGEFTDAEANGSKLNIADLFHFSDWRDKKFVDFDADPVDYSNAWLFAYYNVKQVKVLIDKITTDMNGHDINNKLLSQVSTKVKFSQLNPSGADVTGTGVTVSFAAYNKQSDGTKATYDAIKAAMGQIKYENNGNNVGTFKVRIPVEFTYDWGVIQKVWVDCVVKNTIGNN</sequence>
<reference evidence="4" key="1">
    <citation type="submission" date="2017-04" db="EMBL/GenBank/DDBJ databases">
        <title>Function of individual gut microbiota members based on whole genome sequencing of pure cultures obtained from chicken caecum.</title>
        <authorList>
            <person name="Medvecky M."/>
            <person name="Cejkova D."/>
            <person name="Polansky O."/>
            <person name="Karasova D."/>
            <person name="Kubasova T."/>
            <person name="Cizek A."/>
            <person name="Rychlik I."/>
        </authorList>
    </citation>
    <scope>NUCLEOTIDE SEQUENCE [LARGE SCALE GENOMIC DNA]</scope>
    <source>
        <strain evidence="4">An67</strain>
    </source>
</reference>
<evidence type="ECO:0000313" key="3">
    <source>
        <dbReference type="EMBL" id="OUN51932.1"/>
    </source>
</evidence>
<accession>A0A1Y3USW1</accession>
<evidence type="ECO:0008006" key="5">
    <source>
        <dbReference type="Google" id="ProtNLM"/>
    </source>
</evidence>
<name>A0A1Y3USW1_BACUN</name>
<gene>
    <name evidence="3" type="ORF">B5G17_18485</name>
</gene>
<dbReference type="EMBL" id="NFHS01000015">
    <property type="protein sequence ID" value="OUN51932.1"/>
    <property type="molecule type" value="Genomic_DNA"/>
</dbReference>
<dbReference type="AlphaFoldDB" id="A0A1Y3USW1"/>
<evidence type="ECO:0000313" key="4">
    <source>
        <dbReference type="Proteomes" id="UP000196329"/>
    </source>
</evidence>
<keyword evidence="1" id="KW-0175">Coiled coil</keyword>
<feature type="coiled-coil region" evidence="1">
    <location>
        <begin position="25"/>
        <end position="80"/>
    </location>
</feature>
<dbReference type="PROSITE" id="PS51257">
    <property type="entry name" value="PROKAR_LIPOPROTEIN"/>
    <property type="match status" value="1"/>
</dbReference>
<dbReference type="RefSeq" id="WP_087333426.1">
    <property type="nucleotide sequence ID" value="NZ_NFHS01000015.1"/>
</dbReference>
<keyword evidence="2" id="KW-0732">Signal</keyword>
<comment type="caution">
    <text evidence="3">The sequence shown here is derived from an EMBL/GenBank/DDBJ whole genome shotgun (WGS) entry which is preliminary data.</text>
</comment>
<feature type="signal peptide" evidence="2">
    <location>
        <begin position="1"/>
        <end position="21"/>
    </location>
</feature>
<feature type="chain" id="PRO_5012779650" description="Cell surface protein" evidence="2">
    <location>
        <begin position="22"/>
        <end position="1094"/>
    </location>
</feature>
<evidence type="ECO:0000256" key="2">
    <source>
        <dbReference type="SAM" id="SignalP"/>
    </source>
</evidence>
<organism evidence="3 4">
    <name type="scientific">Bacteroides uniformis</name>
    <dbReference type="NCBI Taxonomy" id="820"/>
    <lineage>
        <taxon>Bacteria</taxon>
        <taxon>Pseudomonadati</taxon>
        <taxon>Bacteroidota</taxon>
        <taxon>Bacteroidia</taxon>
        <taxon>Bacteroidales</taxon>
        <taxon>Bacteroidaceae</taxon>
        <taxon>Bacteroides</taxon>
    </lineage>
</organism>
<proteinExistence type="predicted"/>
<dbReference type="Gene3D" id="1.10.287.1490">
    <property type="match status" value="1"/>
</dbReference>